<proteinExistence type="predicted"/>
<sequence length="164" mass="19198">MNNQFIPVYKVHEYLTGSPPSIKTLEDRVEAQKSIYLASILGVNCGDFVYTWYKKGPYSPALTELLYDNKDSLDKNYNSYSLREDIKEILEPLKIVVEKNYIKKSMTDWMELLASIHYLYYDDLKNKKINELTKELLSYKSKLKYDRKDIEKGFTALAEIGLIN</sequence>
<organism evidence="1 2">
    <name type="scientific">Paenibacillus hunanensis</name>
    <dbReference type="NCBI Taxonomy" id="539262"/>
    <lineage>
        <taxon>Bacteria</taxon>
        <taxon>Bacillati</taxon>
        <taxon>Bacillota</taxon>
        <taxon>Bacilli</taxon>
        <taxon>Bacillales</taxon>
        <taxon>Paenibacillaceae</taxon>
        <taxon>Paenibacillus</taxon>
    </lineage>
</organism>
<comment type="caution">
    <text evidence="1">The sequence shown here is derived from an EMBL/GenBank/DDBJ whole genome shotgun (WGS) entry which is preliminary data.</text>
</comment>
<dbReference type="EMBL" id="JAVDQH010000004">
    <property type="protein sequence ID" value="MDR6243536.1"/>
    <property type="molecule type" value="Genomic_DNA"/>
</dbReference>
<protein>
    <submittedName>
        <fullName evidence="1">Uncharacterized protein</fullName>
    </submittedName>
</protein>
<dbReference type="RefSeq" id="WP_188773717.1">
    <property type="nucleotide sequence ID" value="NZ_BMMB01000001.1"/>
</dbReference>
<keyword evidence="2" id="KW-1185">Reference proteome</keyword>
<gene>
    <name evidence="1" type="ORF">JOC58_001423</name>
</gene>
<evidence type="ECO:0000313" key="1">
    <source>
        <dbReference type="EMBL" id="MDR6243536.1"/>
    </source>
</evidence>
<name>A0ABU1IWA0_9BACL</name>
<evidence type="ECO:0000313" key="2">
    <source>
        <dbReference type="Proteomes" id="UP001185028"/>
    </source>
</evidence>
<accession>A0ABU1IWA0</accession>
<dbReference type="Proteomes" id="UP001185028">
    <property type="component" value="Unassembled WGS sequence"/>
</dbReference>
<reference evidence="1 2" key="1">
    <citation type="submission" date="2023-07" db="EMBL/GenBank/DDBJ databases">
        <title>Genomic Encyclopedia of Type Strains, Phase IV (KMG-IV): sequencing the most valuable type-strain genomes for metagenomic binning, comparative biology and taxonomic classification.</title>
        <authorList>
            <person name="Goeker M."/>
        </authorList>
    </citation>
    <scope>NUCLEOTIDE SEQUENCE [LARGE SCALE GENOMIC DNA]</scope>
    <source>
        <strain evidence="1 2">DSM 22170</strain>
    </source>
</reference>